<dbReference type="EC" id="6.1.1.7" evidence="2"/>
<keyword evidence="10" id="KW-0030">Aminoacyl-tRNA synthetase</keyword>
<dbReference type="EMBL" id="JH993269">
    <property type="protein sequence ID" value="EKX31506.1"/>
    <property type="molecule type" value="Genomic_DNA"/>
</dbReference>
<evidence type="ECO:0000256" key="8">
    <source>
        <dbReference type="ARBA" id="ARBA00022884"/>
    </source>
</evidence>
<reference evidence="14" key="3">
    <citation type="submission" date="2015-06" db="UniProtKB">
        <authorList>
            <consortium name="EnsemblProtists"/>
        </authorList>
    </citation>
    <scope>IDENTIFICATION</scope>
</reference>
<evidence type="ECO:0000256" key="2">
    <source>
        <dbReference type="ARBA" id="ARBA00013168"/>
    </source>
</evidence>
<dbReference type="PANTHER" id="PTHR11777">
    <property type="entry name" value="ALANYL-TRNA SYNTHETASE"/>
    <property type="match status" value="1"/>
</dbReference>
<evidence type="ECO:0000259" key="12">
    <source>
        <dbReference type="PROSITE" id="PS50885"/>
    </source>
</evidence>
<evidence type="ECO:0000313" key="14">
    <source>
        <dbReference type="EnsemblProtists" id="EKX31506"/>
    </source>
</evidence>
<proteinExistence type="inferred from homology"/>
<dbReference type="SUPFAM" id="SSF55186">
    <property type="entry name" value="ThrRS/AlaRS common domain"/>
    <property type="match status" value="1"/>
</dbReference>
<dbReference type="GO" id="GO:0005739">
    <property type="term" value="C:mitochondrion"/>
    <property type="evidence" value="ECO:0007669"/>
    <property type="project" value="TreeGrafter"/>
</dbReference>
<evidence type="ECO:0000256" key="1">
    <source>
        <dbReference type="ARBA" id="ARBA00008226"/>
    </source>
</evidence>
<evidence type="ECO:0000256" key="6">
    <source>
        <dbReference type="ARBA" id="ARBA00022741"/>
    </source>
</evidence>
<dbReference type="GO" id="GO:0000049">
    <property type="term" value="F:tRNA binding"/>
    <property type="evidence" value="ECO:0007669"/>
    <property type="project" value="UniProtKB-KW"/>
</dbReference>
<dbReference type="FunFam" id="3.30.980.10:FF:000004">
    <property type="entry name" value="Alanine--tRNA ligase, cytoplasmic"/>
    <property type="match status" value="1"/>
</dbReference>
<keyword evidence="7" id="KW-0067">ATP-binding</keyword>
<dbReference type="InterPro" id="IPR018163">
    <property type="entry name" value="Thr/Ala-tRNA-synth_IIc_edit"/>
</dbReference>
<dbReference type="PaxDb" id="55529-EKX31506"/>
<evidence type="ECO:0000256" key="5">
    <source>
        <dbReference type="ARBA" id="ARBA00022598"/>
    </source>
</evidence>
<reference evidence="13 15" key="1">
    <citation type="journal article" date="2012" name="Nature">
        <title>Algal genomes reveal evolutionary mosaicism and the fate of nucleomorphs.</title>
        <authorList>
            <consortium name="DOE Joint Genome Institute"/>
            <person name="Curtis B.A."/>
            <person name="Tanifuji G."/>
            <person name="Burki F."/>
            <person name="Gruber A."/>
            <person name="Irimia M."/>
            <person name="Maruyama S."/>
            <person name="Arias M.C."/>
            <person name="Ball S.G."/>
            <person name="Gile G.H."/>
            <person name="Hirakawa Y."/>
            <person name="Hopkins J.F."/>
            <person name="Kuo A."/>
            <person name="Rensing S.A."/>
            <person name="Schmutz J."/>
            <person name="Symeonidi A."/>
            <person name="Elias M."/>
            <person name="Eveleigh R.J."/>
            <person name="Herman E.K."/>
            <person name="Klute M.J."/>
            <person name="Nakayama T."/>
            <person name="Obornik M."/>
            <person name="Reyes-Prieto A."/>
            <person name="Armbrust E.V."/>
            <person name="Aves S.J."/>
            <person name="Beiko R.G."/>
            <person name="Coutinho P."/>
            <person name="Dacks J.B."/>
            <person name="Durnford D.G."/>
            <person name="Fast N.M."/>
            <person name="Green B.R."/>
            <person name="Grisdale C.J."/>
            <person name="Hempel F."/>
            <person name="Henrissat B."/>
            <person name="Hoppner M.P."/>
            <person name="Ishida K."/>
            <person name="Kim E."/>
            <person name="Koreny L."/>
            <person name="Kroth P.G."/>
            <person name="Liu Y."/>
            <person name="Malik S.B."/>
            <person name="Maier U.G."/>
            <person name="McRose D."/>
            <person name="Mock T."/>
            <person name="Neilson J.A."/>
            <person name="Onodera N.T."/>
            <person name="Poole A.M."/>
            <person name="Pritham E.J."/>
            <person name="Richards T.A."/>
            <person name="Rocap G."/>
            <person name="Roy S.W."/>
            <person name="Sarai C."/>
            <person name="Schaack S."/>
            <person name="Shirato S."/>
            <person name="Slamovits C.H."/>
            <person name="Spencer D.F."/>
            <person name="Suzuki S."/>
            <person name="Worden A.Z."/>
            <person name="Zauner S."/>
            <person name="Barry K."/>
            <person name="Bell C."/>
            <person name="Bharti A.K."/>
            <person name="Crow J.A."/>
            <person name="Grimwood J."/>
            <person name="Kramer R."/>
            <person name="Lindquist E."/>
            <person name="Lucas S."/>
            <person name="Salamov A."/>
            <person name="McFadden G.I."/>
            <person name="Lane C.E."/>
            <person name="Keeling P.J."/>
            <person name="Gray M.W."/>
            <person name="Grigoriev I.V."/>
            <person name="Archibald J.M."/>
        </authorList>
    </citation>
    <scope>NUCLEOTIDE SEQUENCE</scope>
    <source>
        <strain evidence="13 15">CCMP2712</strain>
    </source>
</reference>
<reference evidence="15" key="2">
    <citation type="submission" date="2012-11" db="EMBL/GenBank/DDBJ databases">
        <authorList>
            <person name="Kuo A."/>
            <person name="Curtis B.A."/>
            <person name="Tanifuji G."/>
            <person name="Burki F."/>
            <person name="Gruber A."/>
            <person name="Irimia M."/>
            <person name="Maruyama S."/>
            <person name="Arias M.C."/>
            <person name="Ball S.G."/>
            <person name="Gile G.H."/>
            <person name="Hirakawa Y."/>
            <person name="Hopkins J.F."/>
            <person name="Rensing S.A."/>
            <person name="Schmutz J."/>
            <person name="Symeonidi A."/>
            <person name="Elias M."/>
            <person name="Eveleigh R.J."/>
            <person name="Herman E.K."/>
            <person name="Klute M.J."/>
            <person name="Nakayama T."/>
            <person name="Obornik M."/>
            <person name="Reyes-Prieto A."/>
            <person name="Armbrust E.V."/>
            <person name="Aves S.J."/>
            <person name="Beiko R.G."/>
            <person name="Coutinho P."/>
            <person name="Dacks J.B."/>
            <person name="Durnford D.G."/>
            <person name="Fast N.M."/>
            <person name="Green B.R."/>
            <person name="Grisdale C."/>
            <person name="Hempe F."/>
            <person name="Henrissat B."/>
            <person name="Hoppner M.P."/>
            <person name="Ishida K.-I."/>
            <person name="Kim E."/>
            <person name="Koreny L."/>
            <person name="Kroth P.G."/>
            <person name="Liu Y."/>
            <person name="Malik S.-B."/>
            <person name="Maier U.G."/>
            <person name="McRose D."/>
            <person name="Mock T."/>
            <person name="Neilson J.A."/>
            <person name="Onodera N.T."/>
            <person name="Poole A.M."/>
            <person name="Pritham E.J."/>
            <person name="Richards T.A."/>
            <person name="Rocap G."/>
            <person name="Roy S.W."/>
            <person name="Sarai C."/>
            <person name="Schaack S."/>
            <person name="Shirato S."/>
            <person name="Slamovits C.H."/>
            <person name="Spencer D.F."/>
            <person name="Suzuki S."/>
            <person name="Worden A.Z."/>
            <person name="Zauner S."/>
            <person name="Barry K."/>
            <person name="Bell C."/>
            <person name="Bharti A.K."/>
            <person name="Crow J.A."/>
            <person name="Grimwood J."/>
            <person name="Kramer R."/>
            <person name="Lindquist E."/>
            <person name="Lucas S."/>
            <person name="Salamov A."/>
            <person name="McFadden G.I."/>
            <person name="Lane C.E."/>
            <person name="Keeling P.J."/>
            <person name="Gray M.W."/>
            <person name="Grigoriev I.V."/>
            <person name="Archibald J.M."/>
        </authorList>
    </citation>
    <scope>NUCLEOTIDE SEQUENCE</scope>
    <source>
        <strain evidence="15">CCMP2712</strain>
    </source>
</reference>
<name>L1I5J0_GUITC</name>
<dbReference type="InterPro" id="IPR012947">
    <property type="entry name" value="tRNA_SAD"/>
</dbReference>
<dbReference type="AlphaFoldDB" id="L1I5J0"/>
<gene>
    <name evidence="13" type="ORF">GUITHDRAFT_149250</name>
</gene>
<evidence type="ECO:0000256" key="4">
    <source>
        <dbReference type="ARBA" id="ARBA00022555"/>
    </source>
</evidence>
<dbReference type="KEGG" id="gtt:GUITHDRAFT_149250"/>
<evidence type="ECO:0000256" key="7">
    <source>
        <dbReference type="ARBA" id="ARBA00022840"/>
    </source>
</evidence>
<organism evidence="13">
    <name type="scientific">Guillardia theta (strain CCMP2712)</name>
    <name type="common">Cryptophyte</name>
    <dbReference type="NCBI Taxonomy" id="905079"/>
    <lineage>
        <taxon>Eukaryota</taxon>
        <taxon>Cryptophyceae</taxon>
        <taxon>Pyrenomonadales</taxon>
        <taxon>Geminigeraceae</taxon>
        <taxon>Guillardia</taxon>
    </lineage>
</organism>
<dbReference type="Pfam" id="PF02272">
    <property type="entry name" value="DHHA1"/>
    <property type="match status" value="1"/>
</dbReference>
<evidence type="ECO:0000256" key="9">
    <source>
        <dbReference type="ARBA" id="ARBA00022917"/>
    </source>
</evidence>
<accession>L1I5J0</accession>
<keyword evidence="8" id="KW-0694">RNA-binding</keyword>
<feature type="domain" description="HAMP" evidence="12">
    <location>
        <begin position="37"/>
        <end position="96"/>
    </location>
</feature>
<dbReference type="GO" id="GO:0016020">
    <property type="term" value="C:membrane"/>
    <property type="evidence" value="ECO:0007669"/>
    <property type="project" value="InterPro"/>
</dbReference>
<keyword evidence="9" id="KW-0648">Protein biosynthesis</keyword>
<dbReference type="Gene3D" id="3.30.980.10">
    <property type="entry name" value="Threonyl-trna Synthetase, Chain A, domain 2"/>
    <property type="match status" value="1"/>
</dbReference>
<keyword evidence="15" id="KW-1185">Reference proteome</keyword>
<evidence type="ECO:0000256" key="11">
    <source>
        <dbReference type="SAM" id="MobiDB-lite"/>
    </source>
</evidence>
<comment type="similarity">
    <text evidence="1">Belongs to the class-II aminoacyl-tRNA synthetase family.</text>
</comment>
<dbReference type="GO" id="GO:0002161">
    <property type="term" value="F:aminoacyl-tRNA deacylase activity"/>
    <property type="evidence" value="ECO:0007669"/>
    <property type="project" value="TreeGrafter"/>
</dbReference>
<feature type="non-terminal residue" evidence="13">
    <location>
        <position position="1"/>
    </location>
</feature>
<dbReference type="EnsemblProtists" id="EKX31506">
    <property type="protein sequence ID" value="EKX31506"/>
    <property type="gene ID" value="GUITHDRAFT_149250"/>
</dbReference>
<dbReference type="InterPro" id="IPR003660">
    <property type="entry name" value="HAMP_dom"/>
</dbReference>
<dbReference type="GeneID" id="17288229"/>
<dbReference type="GO" id="GO:0004813">
    <property type="term" value="F:alanine-tRNA ligase activity"/>
    <property type="evidence" value="ECO:0007669"/>
    <property type="project" value="UniProtKB-EC"/>
</dbReference>
<dbReference type="HOGENOM" id="CLU_004485_2_0_1"/>
<dbReference type="GO" id="GO:0006419">
    <property type="term" value="P:alanyl-tRNA aminoacylation"/>
    <property type="evidence" value="ECO:0007669"/>
    <property type="project" value="TreeGrafter"/>
</dbReference>
<dbReference type="Pfam" id="PF07973">
    <property type="entry name" value="tRNA_SAD"/>
    <property type="match status" value="1"/>
</dbReference>
<keyword evidence="5" id="KW-0436">Ligase</keyword>
<evidence type="ECO:0000256" key="3">
    <source>
        <dbReference type="ARBA" id="ARBA00017959"/>
    </source>
</evidence>
<feature type="region of interest" description="Disordered" evidence="11">
    <location>
        <begin position="204"/>
        <end position="241"/>
    </location>
</feature>
<dbReference type="PANTHER" id="PTHR11777:SF9">
    <property type="entry name" value="ALANINE--TRNA LIGASE, CYTOPLASMIC"/>
    <property type="match status" value="1"/>
</dbReference>
<dbReference type="GO" id="GO:0007165">
    <property type="term" value="P:signal transduction"/>
    <property type="evidence" value="ECO:0007669"/>
    <property type="project" value="InterPro"/>
</dbReference>
<evidence type="ECO:0000313" key="15">
    <source>
        <dbReference type="Proteomes" id="UP000011087"/>
    </source>
</evidence>
<evidence type="ECO:0000256" key="10">
    <source>
        <dbReference type="ARBA" id="ARBA00023146"/>
    </source>
</evidence>
<dbReference type="Gene3D" id="3.10.310.40">
    <property type="match status" value="1"/>
</dbReference>
<dbReference type="OrthoDB" id="1712835at2759"/>
<sequence>IKQPEDDKWFTGSVELCGGTHLSNTRQAESFALVQEEAVAKGIRRITAVTKDLAKQAIEKGHDLESRVRAAGNGESLDQLGVTLNNLRQELDAAVISAPLKSQLRGELEVKSKLAASMINKQIEKATADLKMVGDAKFAILKVEGGGDAKQLKSIMQALSKSSPGQALLLIAEEDGKAFLLAQVPAELANVLKANEWLSEALAVGGGRGGGKADSAQGQVDSNKLEEVKKKAEEVASSQLK</sequence>
<evidence type="ECO:0000313" key="13">
    <source>
        <dbReference type="EMBL" id="EKX31506.1"/>
    </source>
</evidence>
<dbReference type="InterPro" id="IPR003156">
    <property type="entry name" value="DHHA1_dom"/>
</dbReference>
<keyword evidence="6" id="KW-0547">Nucleotide-binding</keyword>
<dbReference type="InterPro" id="IPR050058">
    <property type="entry name" value="Ala-tRNA_ligase"/>
</dbReference>
<keyword evidence="4" id="KW-0820">tRNA-binding</keyword>
<dbReference type="eggNOG" id="KOG0188">
    <property type="taxonomic scope" value="Eukaryota"/>
</dbReference>
<dbReference type="Proteomes" id="UP000011087">
    <property type="component" value="Unassembled WGS sequence"/>
</dbReference>
<dbReference type="SMART" id="SM00863">
    <property type="entry name" value="tRNA_SAD"/>
    <property type="match status" value="1"/>
</dbReference>
<dbReference type="PROSITE" id="PS50885">
    <property type="entry name" value="HAMP"/>
    <property type="match status" value="1"/>
</dbReference>
<feature type="compositionally biased region" description="Basic and acidic residues" evidence="11">
    <location>
        <begin position="223"/>
        <end position="234"/>
    </location>
</feature>
<protein>
    <recommendedName>
        <fullName evidence="3">Alanine--tRNA ligase</fullName>
        <ecNumber evidence="2">6.1.1.7</ecNumber>
    </recommendedName>
</protein>
<dbReference type="RefSeq" id="XP_005818486.1">
    <property type="nucleotide sequence ID" value="XM_005818429.1"/>
</dbReference>
<dbReference type="OMA" id="CAFDAMN"/>
<dbReference type="STRING" id="905079.L1I5J0"/>
<dbReference type="GO" id="GO:0005524">
    <property type="term" value="F:ATP binding"/>
    <property type="evidence" value="ECO:0007669"/>
    <property type="project" value="UniProtKB-KW"/>
</dbReference>
<dbReference type="FunFam" id="3.10.310.40:FF:000001">
    <property type="entry name" value="Alanine--tRNA ligase"/>
    <property type="match status" value="1"/>
</dbReference>